<dbReference type="AlphaFoldDB" id="A0AAV1CJU5"/>
<dbReference type="Proteomes" id="UP001161247">
    <property type="component" value="Chromosome 2"/>
</dbReference>
<protein>
    <submittedName>
        <fullName evidence="2">OLC1v1030627C1</fullName>
    </submittedName>
</protein>
<gene>
    <name evidence="2" type="ORF">OLC1_LOCUS5916</name>
</gene>
<dbReference type="EMBL" id="OX459119">
    <property type="protein sequence ID" value="CAI9094827.1"/>
    <property type="molecule type" value="Genomic_DNA"/>
</dbReference>
<evidence type="ECO:0000259" key="1">
    <source>
        <dbReference type="Pfam" id="PF03101"/>
    </source>
</evidence>
<sequence length="632" mass="71273">MLSSDQVMSYVVEDSGLMNAECSGSKSIEQSYCASKSTQGHSSVVDQLQLDNHINELGDDVMLDDALRMEVTSALKECGEDNSGNELGVDNVMVEKDALHKEISSVTKNNDLVVFTLVGKTARSEKEAYDLYNDHAQLIGFSVRVEKQNFRSKTDKVRMKKFCCNREGDKRSGGNGDVCHERINFRCECPAYIHFTVDKDGLWTCTKHPADHNHDLVPNEMIGLLQSQREVDENDMKIIRDMTRSGIPLIDAYKFVAKLHGGSPNMKYTLRDAYNYERPDVGFEGGDCSQLMKIFWDRKETEDDFFFDFDCDEQAVRGEDLRCSQGNINSYLPGDPFLESIRRVYTVEVFREVQQLHKDGMLCRQEQLEVSNVGNIVTYNVWRFGIEHFKHVVVHDTRLQRFSCTCRYYSEAGMLCRHILRICHVISVDEFPKDYICMRWTKGYGARSSIANEGDGKAVGPLLWKALIMRRFSDLVYASEYNKDAKKCCDEAVDRLKEELGNFIGSNNNDESVDNDGVIKNPVVKRKKFGPRNERSKSIVEKACNKVRGMKTNARIAADRTRASVASDLHYQSMPFPYPKGAAQDFSGSGSFAVVNASHQSMPSLNVNSGGFSFTNPSVAAQDFSGQGLPLL</sequence>
<dbReference type="InterPro" id="IPR004330">
    <property type="entry name" value="FAR1_DNA_bnd_dom"/>
</dbReference>
<proteinExistence type="predicted"/>
<keyword evidence="3" id="KW-1185">Reference proteome</keyword>
<dbReference type="PANTHER" id="PTHR47718:SF3">
    <property type="entry name" value="PROTEIN FAR1-RELATED SEQUENCE 5-LIKE"/>
    <property type="match status" value="1"/>
</dbReference>
<evidence type="ECO:0000313" key="2">
    <source>
        <dbReference type="EMBL" id="CAI9094827.1"/>
    </source>
</evidence>
<accession>A0AAV1CJU5</accession>
<reference evidence="2" key="1">
    <citation type="submission" date="2023-03" db="EMBL/GenBank/DDBJ databases">
        <authorList>
            <person name="Julca I."/>
        </authorList>
    </citation>
    <scope>NUCLEOTIDE SEQUENCE</scope>
</reference>
<evidence type="ECO:0000313" key="3">
    <source>
        <dbReference type="Proteomes" id="UP001161247"/>
    </source>
</evidence>
<dbReference type="PANTHER" id="PTHR47718">
    <property type="entry name" value="OS01G0519700 PROTEIN"/>
    <property type="match status" value="1"/>
</dbReference>
<dbReference type="Pfam" id="PF03101">
    <property type="entry name" value="FAR1"/>
    <property type="match status" value="1"/>
</dbReference>
<feature type="domain" description="FAR1" evidence="1">
    <location>
        <begin position="131"/>
        <end position="218"/>
    </location>
</feature>
<name>A0AAV1CJU5_OLDCO</name>
<organism evidence="2 3">
    <name type="scientific">Oldenlandia corymbosa var. corymbosa</name>
    <dbReference type="NCBI Taxonomy" id="529605"/>
    <lineage>
        <taxon>Eukaryota</taxon>
        <taxon>Viridiplantae</taxon>
        <taxon>Streptophyta</taxon>
        <taxon>Embryophyta</taxon>
        <taxon>Tracheophyta</taxon>
        <taxon>Spermatophyta</taxon>
        <taxon>Magnoliopsida</taxon>
        <taxon>eudicotyledons</taxon>
        <taxon>Gunneridae</taxon>
        <taxon>Pentapetalae</taxon>
        <taxon>asterids</taxon>
        <taxon>lamiids</taxon>
        <taxon>Gentianales</taxon>
        <taxon>Rubiaceae</taxon>
        <taxon>Rubioideae</taxon>
        <taxon>Spermacoceae</taxon>
        <taxon>Hedyotis-Oldenlandia complex</taxon>
        <taxon>Oldenlandia</taxon>
    </lineage>
</organism>